<dbReference type="EMBL" id="JASCZI010120943">
    <property type="protein sequence ID" value="MED6157988.1"/>
    <property type="molecule type" value="Genomic_DNA"/>
</dbReference>
<accession>A0ABU6UCZ5</accession>
<protein>
    <recommendedName>
        <fullName evidence="3">Coatomer subunit zeta</fullName>
    </recommendedName>
</protein>
<evidence type="ECO:0008006" key="3">
    <source>
        <dbReference type="Google" id="ProtNLM"/>
    </source>
</evidence>
<comment type="caution">
    <text evidence="1">The sequence shown here is derived from an EMBL/GenBank/DDBJ whole genome shotgun (WGS) entry which is preliminary data.</text>
</comment>
<proteinExistence type="predicted"/>
<sequence>MAGVYLTSIGGEVICLMGDVVSGSSVREAVINVIELVVQFVLEEVSLTLDDVEFVIDVRKLVGWLTGETNVNWIIDFLRNTCRAKMQALQDVIIEFEQVKNFKVSLLDGDAE</sequence>
<evidence type="ECO:0000313" key="2">
    <source>
        <dbReference type="Proteomes" id="UP001341840"/>
    </source>
</evidence>
<name>A0ABU6UCZ5_9FABA</name>
<keyword evidence="2" id="KW-1185">Reference proteome</keyword>
<organism evidence="1 2">
    <name type="scientific">Stylosanthes scabra</name>
    <dbReference type="NCBI Taxonomy" id="79078"/>
    <lineage>
        <taxon>Eukaryota</taxon>
        <taxon>Viridiplantae</taxon>
        <taxon>Streptophyta</taxon>
        <taxon>Embryophyta</taxon>
        <taxon>Tracheophyta</taxon>
        <taxon>Spermatophyta</taxon>
        <taxon>Magnoliopsida</taxon>
        <taxon>eudicotyledons</taxon>
        <taxon>Gunneridae</taxon>
        <taxon>Pentapetalae</taxon>
        <taxon>rosids</taxon>
        <taxon>fabids</taxon>
        <taxon>Fabales</taxon>
        <taxon>Fabaceae</taxon>
        <taxon>Papilionoideae</taxon>
        <taxon>50 kb inversion clade</taxon>
        <taxon>dalbergioids sensu lato</taxon>
        <taxon>Dalbergieae</taxon>
        <taxon>Pterocarpus clade</taxon>
        <taxon>Stylosanthes</taxon>
    </lineage>
</organism>
<evidence type="ECO:0000313" key="1">
    <source>
        <dbReference type="EMBL" id="MED6157988.1"/>
    </source>
</evidence>
<gene>
    <name evidence="1" type="ORF">PIB30_028698</name>
</gene>
<reference evidence="1 2" key="1">
    <citation type="journal article" date="2023" name="Plants (Basel)">
        <title>Bridging the Gap: Combining Genomics and Transcriptomics Approaches to Understand Stylosanthes scabra, an Orphan Legume from the Brazilian Caatinga.</title>
        <authorList>
            <person name="Ferreira-Neto J.R.C."/>
            <person name="da Silva M.D."/>
            <person name="Binneck E."/>
            <person name="de Melo N.F."/>
            <person name="da Silva R.H."/>
            <person name="de Melo A.L.T.M."/>
            <person name="Pandolfi V."/>
            <person name="Bustamante F.O."/>
            <person name="Brasileiro-Vidal A.C."/>
            <person name="Benko-Iseppon A.M."/>
        </authorList>
    </citation>
    <scope>NUCLEOTIDE SEQUENCE [LARGE SCALE GENOMIC DNA]</scope>
    <source>
        <tissue evidence="1">Leaves</tissue>
    </source>
</reference>
<dbReference type="Proteomes" id="UP001341840">
    <property type="component" value="Unassembled WGS sequence"/>
</dbReference>